<sequence>MGGFAIRPPHHKSSSSTPMKSRRTTRRQTPGKGNLKKKNTTEAAVATEPPTTAAKNKNLAMGQVKILKRGEALKESPKSTSEIDVGSDWEVSEVPVPMRECYAGYGFGDSPSPSLLPLPRFFLNSCVRSRY</sequence>
<evidence type="ECO:0000313" key="2">
    <source>
        <dbReference type="EMBL" id="KAK9079518.1"/>
    </source>
</evidence>
<feature type="region of interest" description="Disordered" evidence="1">
    <location>
        <begin position="1"/>
        <end position="59"/>
    </location>
</feature>
<dbReference type="EMBL" id="JBCNJP010000003">
    <property type="protein sequence ID" value="KAK9079518.1"/>
    <property type="molecule type" value="Genomic_DNA"/>
</dbReference>
<keyword evidence="3" id="KW-1185">Reference proteome</keyword>
<dbReference type="AlphaFoldDB" id="A0AAP0DUI5"/>
<evidence type="ECO:0000313" key="3">
    <source>
        <dbReference type="Proteomes" id="UP001408789"/>
    </source>
</evidence>
<dbReference type="PANTHER" id="PTHR33670">
    <property type="entry name" value="SPLICING FACTOR, PROLINE- AND GLUTAMINE-RICH-LIKE"/>
    <property type="match status" value="1"/>
</dbReference>
<accession>A0AAP0DUI5</accession>
<name>A0AAP0DUI5_9ASTR</name>
<dbReference type="Proteomes" id="UP001408789">
    <property type="component" value="Unassembled WGS sequence"/>
</dbReference>
<feature type="compositionally biased region" description="Low complexity" evidence="1">
    <location>
        <begin position="41"/>
        <end position="54"/>
    </location>
</feature>
<comment type="caution">
    <text evidence="2">The sequence shown here is derived from an EMBL/GenBank/DDBJ whole genome shotgun (WGS) entry which is preliminary data.</text>
</comment>
<organism evidence="2 3">
    <name type="scientific">Deinandra increscens subsp. villosa</name>
    <dbReference type="NCBI Taxonomy" id="3103831"/>
    <lineage>
        <taxon>Eukaryota</taxon>
        <taxon>Viridiplantae</taxon>
        <taxon>Streptophyta</taxon>
        <taxon>Embryophyta</taxon>
        <taxon>Tracheophyta</taxon>
        <taxon>Spermatophyta</taxon>
        <taxon>Magnoliopsida</taxon>
        <taxon>eudicotyledons</taxon>
        <taxon>Gunneridae</taxon>
        <taxon>Pentapetalae</taxon>
        <taxon>asterids</taxon>
        <taxon>campanulids</taxon>
        <taxon>Asterales</taxon>
        <taxon>Asteraceae</taxon>
        <taxon>Asteroideae</taxon>
        <taxon>Heliantheae alliance</taxon>
        <taxon>Madieae</taxon>
        <taxon>Madiinae</taxon>
        <taxon>Deinandra</taxon>
    </lineage>
</organism>
<gene>
    <name evidence="2" type="ORF">SSX86_001190</name>
</gene>
<reference evidence="2 3" key="1">
    <citation type="submission" date="2024-04" db="EMBL/GenBank/DDBJ databases">
        <title>The reference genome of an endangered Asteraceae, Deinandra increscens subsp. villosa, native to the Central Coast of California.</title>
        <authorList>
            <person name="Guilliams M."/>
            <person name="Hasenstab-Lehman K."/>
            <person name="Meyer R."/>
            <person name="Mcevoy S."/>
        </authorList>
    </citation>
    <scope>NUCLEOTIDE SEQUENCE [LARGE SCALE GENOMIC DNA]</scope>
    <source>
        <tissue evidence="2">Leaf</tissue>
    </source>
</reference>
<proteinExistence type="predicted"/>
<evidence type="ECO:0000256" key="1">
    <source>
        <dbReference type="SAM" id="MobiDB-lite"/>
    </source>
</evidence>
<protein>
    <submittedName>
        <fullName evidence="2">Uncharacterized protein</fullName>
    </submittedName>
</protein>
<dbReference type="PANTHER" id="PTHR33670:SF1">
    <property type="entry name" value="OS09G0416300 PROTEIN"/>
    <property type="match status" value="1"/>
</dbReference>